<feature type="transmembrane region" description="Helical" evidence="1">
    <location>
        <begin position="492"/>
        <end position="511"/>
    </location>
</feature>
<dbReference type="Proteomes" id="UP000232638">
    <property type="component" value="Chromosome"/>
</dbReference>
<feature type="transmembrane region" description="Helical" evidence="1">
    <location>
        <begin position="523"/>
        <end position="542"/>
    </location>
</feature>
<feature type="transmembrane region" description="Helical" evidence="1">
    <location>
        <begin position="189"/>
        <end position="209"/>
    </location>
</feature>
<keyword evidence="1" id="KW-0812">Transmembrane</keyword>
<feature type="transmembrane region" description="Helical" evidence="1">
    <location>
        <begin position="136"/>
        <end position="154"/>
    </location>
</feature>
<reference evidence="2 3" key="1">
    <citation type="submission" date="2017-03" db="EMBL/GenBank/DDBJ databases">
        <title>Complete genome sequence of Candidatus 'Thiodictyon syntrophicum' sp. nov. strain Cad16T, a photolithoautotroph purple sulfur bacterium isolated from an alpine meromictic lake.</title>
        <authorList>
            <person name="Luedin S.M."/>
            <person name="Pothier J.F."/>
            <person name="Danza F."/>
            <person name="Storelli N."/>
            <person name="Wittwer M."/>
            <person name="Tonolla M."/>
        </authorList>
    </citation>
    <scope>NUCLEOTIDE SEQUENCE [LARGE SCALE GENOMIC DNA]</scope>
    <source>
        <strain evidence="2 3">Cad16T</strain>
    </source>
</reference>
<keyword evidence="1" id="KW-0472">Membrane</keyword>
<feature type="transmembrane region" description="Helical" evidence="1">
    <location>
        <begin position="269"/>
        <end position="288"/>
    </location>
</feature>
<keyword evidence="3" id="KW-1185">Reference proteome</keyword>
<evidence type="ECO:0000256" key="1">
    <source>
        <dbReference type="SAM" id="Phobius"/>
    </source>
</evidence>
<name>A0A2K8U390_9GAMM</name>
<dbReference type="AlphaFoldDB" id="A0A2K8U390"/>
<sequence length="764" mass="81910">MLGPALLIAWLLIGALLLKAWIWGVYGPVRSYNLATSDIRHDKGCAYIAAIEKHPLGWPLVEFAGDSPGNSNSRLLLWEDGQPVANAHAAHKAIAKSGSAGYSYWGKELWFSAAECSDPRTNGRRYQVSVPLSPSLLAYGLGCLAWLYFGFSLTRHCAGDVAISNICRTLRAGANLLFTPVDLVRRPRLASAVALAILLYSCGYLMWIWTTGHSVSYAVAGWLPFSDASGYLACANALLDTGNLAEWCQRRAAYPAFLAGINMLGGRQLFYVLLLQAAFIAGAIFVLVRRISAHIPGVAALASVSLLLAYAMNYAFATTMTENAGLIFGCLALALLIIAAEERSLPWVLAGSALLSVALNARAGALLVLPALVLWAGIAAWLSGGRVWLWAAGTAIAILAGFALQAGLLLFVGGDMTSSQSNFSYTFYGLSVGGLGWEQVKVDHPEILAIASGTARSHVIYALAWQNLTTEPMLFLTGLAKNFRVYIADGSFGFQVLGPAAPVAKFFWWLAWLPILLRLRNPLYLLLALLSLGIAASAPVLMSDGGFRVFAATAAVDAIQVAIGIGAFVHAGVAATAWIRAFRTPDPISGRNPALPMDTRTAFDVSSALLALGILLLPFSPLARLGAQPSAVFNGCGEGEKTVVTRINRGGNVTLNIVGARPSTTSFHGTVVRDDLANGSLWPWLAELYSDLPVSFSGRSFVWVPQSSISRQAFPKPYFGYVDDDLSHYDGKLMAFCGDELEVRRLFDQPYLKLRVAAELETQP</sequence>
<dbReference type="EMBL" id="CP020370">
    <property type="protein sequence ID" value="AUB79879.1"/>
    <property type="molecule type" value="Genomic_DNA"/>
</dbReference>
<evidence type="ECO:0000313" key="3">
    <source>
        <dbReference type="Proteomes" id="UP000232638"/>
    </source>
</evidence>
<gene>
    <name evidence="2" type="ORF">THSYN_02165</name>
</gene>
<accession>A0A2K8U390</accession>
<feature type="transmembrane region" description="Helical" evidence="1">
    <location>
        <begin position="601"/>
        <end position="619"/>
    </location>
</feature>
<proteinExistence type="predicted"/>
<protein>
    <submittedName>
        <fullName evidence="2">Uncharacterized protein</fullName>
    </submittedName>
</protein>
<feature type="transmembrane region" description="Helical" evidence="1">
    <location>
        <begin position="388"/>
        <end position="412"/>
    </location>
</feature>
<feature type="transmembrane region" description="Helical" evidence="1">
    <location>
        <begin position="295"/>
        <end position="317"/>
    </location>
</feature>
<keyword evidence="1" id="KW-1133">Transmembrane helix</keyword>
<dbReference type="KEGG" id="tsy:THSYN_02165"/>
<evidence type="ECO:0000313" key="2">
    <source>
        <dbReference type="EMBL" id="AUB79879.1"/>
    </source>
</evidence>
<feature type="transmembrane region" description="Helical" evidence="1">
    <location>
        <begin position="554"/>
        <end position="581"/>
    </location>
</feature>
<organism evidence="2 3">
    <name type="scientific">Candidatus Thiodictyon syntrophicum</name>
    <dbReference type="NCBI Taxonomy" id="1166950"/>
    <lineage>
        <taxon>Bacteria</taxon>
        <taxon>Pseudomonadati</taxon>
        <taxon>Pseudomonadota</taxon>
        <taxon>Gammaproteobacteria</taxon>
        <taxon>Chromatiales</taxon>
        <taxon>Chromatiaceae</taxon>
        <taxon>Thiodictyon</taxon>
    </lineage>
</organism>
<feature type="transmembrane region" description="Helical" evidence="1">
    <location>
        <begin position="323"/>
        <end position="340"/>
    </location>
</feature>
<feature type="transmembrane region" description="Helical" evidence="1">
    <location>
        <begin position="361"/>
        <end position="382"/>
    </location>
</feature>